<organism evidence="2">
    <name type="scientific">Phytophthora nicotianae</name>
    <name type="common">Potato buckeye rot agent</name>
    <name type="synonym">Phytophthora parasitica</name>
    <dbReference type="NCBI Taxonomy" id="4792"/>
    <lineage>
        <taxon>Eukaryota</taxon>
        <taxon>Sar</taxon>
        <taxon>Stramenopiles</taxon>
        <taxon>Oomycota</taxon>
        <taxon>Peronosporomycetes</taxon>
        <taxon>Peronosporales</taxon>
        <taxon>Peronosporaceae</taxon>
        <taxon>Phytophthora</taxon>
    </lineage>
</organism>
<dbReference type="EMBL" id="KI686908">
    <property type="protein sequence ID" value="ETK84027.1"/>
    <property type="molecule type" value="Genomic_DNA"/>
</dbReference>
<dbReference type="AlphaFoldDB" id="W2GM16"/>
<evidence type="ECO:0000313" key="2">
    <source>
        <dbReference type="EMBL" id="ETK84027.1"/>
    </source>
</evidence>
<proteinExistence type="predicted"/>
<protein>
    <submittedName>
        <fullName evidence="2">Uncharacterized protein</fullName>
    </submittedName>
</protein>
<feature type="region of interest" description="Disordered" evidence="1">
    <location>
        <begin position="1"/>
        <end position="31"/>
    </location>
</feature>
<name>W2GM16_PHYNI</name>
<gene>
    <name evidence="2" type="ORF">L915_10950</name>
</gene>
<sequence>MLSATSSLAMVGPPARLPTFSRKQHLKSDVRAPHSWRTEGRYPLLIGDEGLPSLEGRGGYPRSITAAALLATSVGAVP</sequence>
<evidence type="ECO:0000256" key="1">
    <source>
        <dbReference type="SAM" id="MobiDB-lite"/>
    </source>
</evidence>
<accession>W2GM16</accession>
<dbReference type="Proteomes" id="UP000053236">
    <property type="component" value="Unassembled WGS sequence"/>
</dbReference>
<dbReference type="VEuPathDB" id="FungiDB:PPTG_23193"/>
<reference evidence="2" key="1">
    <citation type="submission" date="2013-11" db="EMBL/GenBank/DDBJ databases">
        <title>The Genome Sequence of Phytophthora parasitica CJ02B3.</title>
        <authorList>
            <consortium name="The Broad Institute Genomics Platform"/>
            <person name="Russ C."/>
            <person name="Tyler B."/>
            <person name="Panabieres F."/>
            <person name="Shan W."/>
            <person name="Tripathy S."/>
            <person name="Grunwald N."/>
            <person name="Machado M."/>
            <person name="Johnson C.S."/>
            <person name="Arredondo F."/>
            <person name="Hong C."/>
            <person name="Coffey M."/>
            <person name="Young S.K."/>
            <person name="Zeng Q."/>
            <person name="Gargeya S."/>
            <person name="Fitzgerald M."/>
            <person name="Abouelleil A."/>
            <person name="Alvarado L."/>
            <person name="Chapman S.B."/>
            <person name="Gainer-Dewar J."/>
            <person name="Goldberg J."/>
            <person name="Griggs A."/>
            <person name="Gujja S."/>
            <person name="Hansen M."/>
            <person name="Howarth C."/>
            <person name="Imamovic A."/>
            <person name="Ireland A."/>
            <person name="Larimer J."/>
            <person name="McCowan C."/>
            <person name="Murphy C."/>
            <person name="Pearson M."/>
            <person name="Poon T.W."/>
            <person name="Priest M."/>
            <person name="Roberts A."/>
            <person name="Saif S."/>
            <person name="Shea T."/>
            <person name="Sykes S."/>
            <person name="Wortman J."/>
            <person name="Nusbaum C."/>
            <person name="Birren B."/>
        </authorList>
    </citation>
    <scope>NUCLEOTIDE SEQUENCE [LARGE SCALE GENOMIC DNA]</scope>
    <source>
        <strain evidence="2">CJ02B3</strain>
    </source>
</reference>